<dbReference type="HOGENOM" id="CLU_006630_0_0_1"/>
<sequence>MRPRLVCDPPLGFVTPIQGSQACFTFAISLCYGPGAHGNVDRVSEVVVWHDNTEDGTWAELALMHRLGCLPQGSDGRSVYFSGSLARASGHVSSFRFTVKFRLESDTQWQWAKEISRLGDGEVIFVPQQLPNDSLICYLTSPDHDIHIEPGLEKSEACLSWELSISVAAAQGRRSGYSTVTLGTPVRALRWFAIVRHNEAWFGPRQGRGRVSLDKDGILVSILRDDGIHLVMLALSFGDVLTTLSSDNNGNILARCRNDRPSTGTGRVFVATATQADVAIATVFGAARNLVRSYARKESIGCHTEPAAQAKHQLEDWHDGLAYCTWNGLGQNLTPAKIIDALDRLGSSGIHATNLIIDDNWQSLDFASESNFQHRWTAFEANKENFPGGLKALTSVIRRRFPFIRNIAVWHGVFGYWGGVAPTGDIAQTYTLRTVKRREGIWLGGGDMTTVDGPDAHSLFDDFYRFLVESGVNAVKTDTQSFLDYPEHADDRSALTASYQKAWRSALVKHFDGKAIACMAQIPQSIPEFLRDDWPVLMMRNSDDFFPDDAGSHTWHVFCNAHIALLSQHLRIFPDWDMFQTVHHFSRFHAAARCLSGGPIYITDNPGQHDGNLIEEMTAKTPDGRLLILRPEVVGRTAEMYLEHTDGRLLRIQARHGQASMLGLFNMGSAALTELVFLRDFLSSPDTNPSAKFIVYRHGSARLTGPYTLCSDDPVAELTIAERGAEILTAHVVRKVGGSGLAILGLLGKMSGAAAIIATEYHEQPSSSTLQLRVSLKALGILGIYTSCPSFEPSSVGVVARGSEAQDLGRHLEFADQILRLDLVGIWESFNKLPCGKKDSNVDLVITFPV</sequence>
<organism evidence="5">
    <name type="scientific">Gaeumannomyces tritici (strain R3-111a-1)</name>
    <name type="common">Wheat and barley take-all root rot fungus</name>
    <name type="synonym">Gaeumannomyces graminis var. tritici</name>
    <dbReference type="NCBI Taxonomy" id="644352"/>
    <lineage>
        <taxon>Eukaryota</taxon>
        <taxon>Fungi</taxon>
        <taxon>Dikarya</taxon>
        <taxon>Ascomycota</taxon>
        <taxon>Pezizomycotina</taxon>
        <taxon>Sordariomycetes</taxon>
        <taxon>Sordariomycetidae</taxon>
        <taxon>Magnaporthales</taxon>
        <taxon>Magnaporthaceae</taxon>
        <taxon>Gaeumannomyces</taxon>
    </lineage>
</organism>
<accession>J3NK78</accession>
<dbReference type="Proteomes" id="UP000006039">
    <property type="component" value="Unassembled WGS sequence"/>
</dbReference>
<comment type="similarity">
    <text evidence="2">Belongs to the glycosyl hydrolases 36 family.</text>
</comment>
<reference evidence="5" key="3">
    <citation type="submission" date="2010-09" db="EMBL/GenBank/DDBJ databases">
        <title>Annotation of Gaeumannomyces graminis var. tritici R3-111a-1.</title>
        <authorList>
            <consortium name="The Broad Institute Genome Sequencing Platform"/>
            <person name="Ma L.-J."/>
            <person name="Dead R."/>
            <person name="Young S.K."/>
            <person name="Zeng Q."/>
            <person name="Gargeya S."/>
            <person name="Fitzgerald M."/>
            <person name="Haas B."/>
            <person name="Abouelleil A."/>
            <person name="Alvarado L."/>
            <person name="Arachchi H.M."/>
            <person name="Berlin A."/>
            <person name="Brown A."/>
            <person name="Chapman S.B."/>
            <person name="Chen Z."/>
            <person name="Dunbar C."/>
            <person name="Freedman E."/>
            <person name="Gearin G."/>
            <person name="Gellesch M."/>
            <person name="Goldberg J."/>
            <person name="Griggs A."/>
            <person name="Gujja S."/>
            <person name="Heiman D."/>
            <person name="Howarth C."/>
            <person name="Larson L."/>
            <person name="Lui A."/>
            <person name="MacDonald P.J.P."/>
            <person name="Mehta T."/>
            <person name="Montmayeur A."/>
            <person name="Murphy C."/>
            <person name="Neiman D."/>
            <person name="Pearson M."/>
            <person name="Priest M."/>
            <person name="Roberts A."/>
            <person name="Saif S."/>
            <person name="Shea T."/>
            <person name="Shenoy N."/>
            <person name="Sisk P."/>
            <person name="Stolte C."/>
            <person name="Sykes S."/>
            <person name="Yandava C."/>
            <person name="Wortman J."/>
            <person name="Nusbaum C."/>
            <person name="Birren B."/>
        </authorList>
    </citation>
    <scope>NUCLEOTIDE SEQUENCE</scope>
    <source>
        <strain evidence="5">R3-111a-1</strain>
    </source>
</reference>
<dbReference type="GO" id="GO:0047274">
    <property type="term" value="F:galactinol-sucrose galactosyltransferase activity"/>
    <property type="evidence" value="ECO:0007669"/>
    <property type="project" value="UniProtKB-EC"/>
</dbReference>
<keyword evidence="3" id="KW-0119">Carbohydrate metabolism</keyword>
<comment type="catalytic activity">
    <reaction evidence="4">
        <text>alpha-D-galactosyl-(1-&gt;3)-1D-myo-inositol + sucrose = raffinose + myo-inositol</text>
        <dbReference type="Rhea" id="RHEA:20161"/>
        <dbReference type="ChEBI" id="CHEBI:16634"/>
        <dbReference type="ChEBI" id="CHEBI:17268"/>
        <dbReference type="ChEBI" id="CHEBI:17505"/>
        <dbReference type="ChEBI" id="CHEBI:17992"/>
        <dbReference type="EC" id="2.4.1.82"/>
    </reaction>
</comment>
<dbReference type="InterPro" id="IPR013785">
    <property type="entry name" value="Aldolase_TIM"/>
</dbReference>
<keyword evidence="7" id="KW-1185">Reference proteome</keyword>
<dbReference type="PANTHER" id="PTHR31268">
    <property type="match status" value="1"/>
</dbReference>
<dbReference type="Gene3D" id="3.20.20.70">
    <property type="entry name" value="Aldolase class I"/>
    <property type="match status" value="1"/>
</dbReference>
<dbReference type="PROSITE" id="PS51257">
    <property type="entry name" value="PROKAR_LIPOPROTEIN"/>
    <property type="match status" value="1"/>
</dbReference>
<comment type="catalytic activity">
    <reaction evidence="1">
        <text>Hydrolysis of terminal, non-reducing alpha-D-galactose residues in alpha-D-galactosides, including galactose oligosaccharides, galactomannans and galactolipids.</text>
        <dbReference type="EC" id="3.2.1.22"/>
    </reaction>
</comment>
<dbReference type="InterPro" id="IPR017853">
    <property type="entry name" value="GH"/>
</dbReference>
<protein>
    <submittedName>
        <fullName evidence="5">Seed imbibition protein</fullName>
    </submittedName>
</protein>
<evidence type="ECO:0000256" key="2">
    <source>
        <dbReference type="ARBA" id="ARBA00007240"/>
    </source>
</evidence>
<dbReference type="AlphaFoldDB" id="J3NK78"/>
<evidence type="ECO:0000313" key="5">
    <source>
        <dbReference type="EMBL" id="EJT81682.1"/>
    </source>
</evidence>
<reference evidence="7" key="1">
    <citation type="submission" date="2010-07" db="EMBL/GenBank/DDBJ databases">
        <title>The genome sequence of Gaeumannomyces graminis var. tritici strain R3-111a-1.</title>
        <authorList>
            <consortium name="The Broad Institute Genome Sequencing Platform"/>
            <person name="Ma L.-J."/>
            <person name="Dead R."/>
            <person name="Young S."/>
            <person name="Zeng Q."/>
            <person name="Koehrsen M."/>
            <person name="Alvarado L."/>
            <person name="Berlin A."/>
            <person name="Chapman S.B."/>
            <person name="Chen Z."/>
            <person name="Freedman E."/>
            <person name="Gellesch M."/>
            <person name="Goldberg J."/>
            <person name="Griggs A."/>
            <person name="Gujja S."/>
            <person name="Heilman E.R."/>
            <person name="Heiman D."/>
            <person name="Hepburn T."/>
            <person name="Howarth C."/>
            <person name="Jen D."/>
            <person name="Larson L."/>
            <person name="Mehta T."/>
            <person name="Neiman D."/>
            <person name="Pearson M."/>
            <person name="Roberts A."/>
            <person name="Saif S."/>
            <person name="Shea T."/>
            <person name="Shenoy N."/>
            <person name="Sisk P."/>
            <person name="Stolte C."/>
            <person name="Sykes S."/>
            <person name="Walk T."/>
            <person name="White J."/>
            <person name="Yandava C."/>
            <person name="Haas B."/>
            <person name="Nusbaum C."/>
            <person name="Birren B."/>
        </authorList>
    </citation>
    <scope>NUCLEOTIDE SEQUENCE [LARGE SCALE GENOMIC DNA]</scope>
    <source>
        <strain evidence="7">R3-111a-1</strain>
    </source>
</reference>
<reference evidence="6" key="4">
    <citation type="journal article" date="2015" name="G3 (Bethesda)">
        <title>Genome sequences of three phytopathogenic species of the Magnaporthaceae family of fungi.</title>
        <authorList>
            <person name="Okagaki L.H."/>
            <person name="Nunes C.C."/>
            <person name="Sailsbery J."/>
            <person name="Clay B."/>
            <person name="Brown D."/>
            <person name="John T."/>
            <person name="Oh Y."/>
            <person name="Young N."/>
            <person name="Fitzgerald M."/>
            <person name="Haas B.J."/>
            <person name="Zeng Q."/>
            <person name="Young S."/>
            <person name="Adiconis X."/>
            <person name="Fan L."/>
            <person name="Levin J.Z."/>
            <person name="Mitchell T.K."/>
            <person name="Okubara P.A."/>
            <person name="Farman M.L."/>
            <person name="Kohn L.M."/>
            <person name="Birren B."/>
            <person name="Ma L.-J."/>
            <person name="Dean R.A."/>
        </authorList>
    </citation>
    <scope>NUCLEOTIDE SEQUENCE</scope>
    <source>
        <strain evidence="6">R3-111a-1</strain>
    </source>
</reference>
<name>J3NK78_GAET3</name>
<dbReference type="VEuPathDB" id="FungiDB:GGTG_01660"/>
<evidence type="ECO:0000313" key="7">
    <source>
        <dbReference type="Proteomes" id="UP000006039"/>
    </source>
</evidence>
<dbReference type="EMBL" id="GL385395">
    <property type="protein sequence ID" value="EJT81682.1"/>
    <property type="molecule type" value="Genomic_DNA"/>
</dbReference>
<dbReference type="SUPFAM" id="SSF51445">
    <property type="entry name" value="(Trans)glycosidases"/>
    <property type="match status" value="1"/>
</dbReference>
<dbReference type="eggNOG" id="ENOG502QPVE">
    <property type="taxonomic scope" value="Eukaryota"/>
</dbReference>
<dbReference type="PANTHER" id="PTHR31268:SF32">
    <property type="entry name" value="GALACTINOL--SUCROSE GALACTOSYLTRANSFERASE 2-RELATED"/>
    <property type="match status" value="1"/>
</dbReference>
<evidence type="ECO:0000256" key="1">
    <source>
        <dbReference type="ARBA" id="ARBA00001255"/>
    </source>
</evidence>
<dbReference type="EnsemblFungi" id="EJT81682">
    <property type="protein sequence ID" value="EJT81682"/>
    <property type="gene ID" value="GGTG_01660"/>
</dbReference>
<dbReference type="STRING" id="644352.J3NK78"/>
<evidence type="ECO:0000256" key="3">
    <source>
        <dbReference type="ARBA" id="ARBA00023277"/>
    </source>
</evidence>
<dbReference type="GeneID" id="20342118"/>
<evidence type="ECO:0000313" key="6">
    <source>
        <dbReference type="EnsemblFungi" id="EJT81682"/>
    </source>
</evidence>
<dbReference type="RefSeq" id="XP_009217691.1">
    <property type="nucleotide sequence ID" value="XM_009219427.1"/>
</dbReference>
<dbReference type="InterPro" id="IPR008811">
    <property type="entry name" value="Glycosyl_hydrolases_36"/>
</dbReference>
<dbReference type="OrthoDB" id="4664297at2759"/>
<reference evidence="6" key="5">
    <citation type="submission" date="2018-04" db="UniProtKB">
        <authorList>
            <consortium name="EnsemblFungi"/>
        </authorList>
    </citation>
    <scope>IDENTIFICATION</scope>
    <source>
        <strain evidence="6">R3-111a-1</strain>
    </source>
</reference>
<proteinExistence type="inferred from homology"/>
<evidence type="ECO:0000256" key="4">
    <source>
        <dbReference type="ARBA" id="ARBA00049426"/>
    </source>
</evidence>
<dbReference type="GO" id="GO:0004557">
    <property type="term" value="F:alpha-galactosidase activity"/>
    <property type="evidence" value="ECO:0007669"/>
    <property type="project" value="UniProtKB-EC"/>
</dbReference>
<gene>
    <name evidence="6" type="primary">20342118</name>
    <name evidence="5" type="ORF">GGTG_01660</name>
</gene>
<reference evidence="5" key="2">
    <citation type="submission" date="2010-07" db="EMBL/GenBank/DDBJ databases">
        <authorList>
            <consortium name="The Broad Institute Genome Sequencing Platform"/>
            <consortium name="Broad Institute Genome Sequencing Center for Infectious Disease"/>
            <person name="Ma L.-J."/>
            <person name="Dead R."/>
            <person name="Young S."/>
            <person name="Zeng Q."/>
            <person name="Koehrsen M."/>
            <person name="Alvarado L."/>
            <person name="Berlin A."/>
            <person name="Chapman S.B."/>
            <person name="Chen Z."/>
            <person name="Freedman E."/>
            <person name="Gellesch M."/>
            <person name="Goldberg J."/>
            <person name="Griggs A."/>
            <person name="Gujja S."/>
            <person name="Heilman E.R."/>
            <person name="Heiman D."/>
            <person name="Hepburn T."/>
            <person name="Howarth C."/>
            <person name="Jen D."/>
            <person name="Larson L."/>
            <person name="Mehta T."/>
            <person name="Neiman D."/>
            <person name="Pearson M."/>
            <person name="Roberts A."/>
            <person name="Saif S."/>
            <person name="Shea T."/>
            <person name="Shenoy N."/>
            <person name="Sisk P."/>
            <person name="Stolte C."/>
            <person name="Sykes S."/>
            <person name="Walk T."/>
            <person name="White J."/>
            <person name="Yandava C."/>
            <person name="Haas B."/>
            <person name="Nusbaum C."/>
            <person name="Birren B."/>
        </authorList>
    </citation>
    <scope>NUCLEOTIDE SEQUENCE</scope>
    <source>
        <strain evidence="5">R3-111a-1</strain>
    </source>
</reference>
<dbReference type="Pfam" id="PF05691">
    <property type="entry name" value="Raffinose_syn"/>
    <property type="match status" value="1"/>
</dbReference>